<name>A0A090DI91_MESPL</name>
<keyword evidence="3" id="KW-1185">Reference proteome</keyword>
<feature type="region of interest" description="Disordered" evidence="1">
    <location>
        <begin position="1"/>
        <end position="73"/>
    </location>
</feature>
<accession>A0A090DI91</accession>
<sequence length="73" mass="8076">MDREERIRQRAHEIWEREGRPEGREQEHWDQAVQEIESESSEGERGPVAPDPAVGVGSDPAADRPGGGSVSAR</sequence>
<dbReference type="EMBL" id="CCMZ01000006">
    <property type="protein sequence ID" value="CDX13433.1"/>
    <property type="molecule type" value="Genomic_DNA"/>
</dbReference>
<reference evidence="3" key="1">
    <citation type="submission" date="2014-08" db="EMBL/GenBank/DDBJ databases">
        <authorList>
            <person name="Moulin L."/>
        </authorList>
    </citation>
    <scope>NUCLEOTIDE SEQUENCE [LARGE SCALE GENOMIC DNA]</scope>
</reference>
<evidence type="ECO:0008006" key="4">
    <source>
        <dbReference type="Google" id="ProtNLM"/>
    </source>
</evidence>
<evidence type="ECO:0000313" key="3">
    <source>
        <dbReference type="Proteomes" id="UP000045285"/>
    </source>
</evidence>
<proteinExistence type="predicted"/>
<dbReference type="STRING" id="69974.MPLDJ20_150119"/>
<dbReference type="AlphaFoldDB" id="A0A090DI91"/>
<feature type="compositionally biased region" description="Basic and acidic residues" evidence="1">
    <location>
        <begin position="1"/>
        <end position="30"/>
    </location>
</feature>
<dbReference type="Pfam" id="PF11154">
    <property type="entry name" value="DUF2934"/>
    <property type="match status" value="1"/>
</dbReference>
<dbReference type="Proteomes" id="UP000045285">
    <property type="component" value="Unassembled WGS sequence"/>
</dbReference>
<protein>
    <recommendedName>
        <fullName evidence="4">DUF2934 domain-containing protein</fullName>
    </recommendedName>
</protein>
<gene>
    <name evidence="2" type="ORF">MPL3356_140198</name>
</gene>
<dbReference type="InterPro" id="IPR021327">
    <property type="entry name" value="DUF2934"/>
</dbReference>
<evidence type="ECO:0000256" key="1">
    <source>
        <dbReference type="SAM" id="MobiDB-lite"/>
    </source>
</evidence>
<organism evidence="2 3">
    <name type="scientific">Mesorhizobium plurifarium</name>
    <dbReference type="NCBI Taxonomy" id="69974"/>
    <lineage>
        <taxon>Bacteria</taxon>
        <taxon>Pseudomonadati</taxon>
        <taxon>Pseudomonadota</taxon>
        <taxon>Alphaproteobacteria</taxon>
        <taxon>Hyphomicrobiales</taxon>
        <taxon>Phyllobacteriaceae</taxon>
        <taxon>Mesorhizobium</taxon>
    </lineage>
</organism>
<evidence type="ECO:0000313" key="2">
    <source>
        <dbReference type="EMBL" id="CDX13433.1"/>
    </source>
</evidence>